<sequence length="168" mass="17683">MMVMKWCATTIATLALVACNATAPSDAIAQRPAADAGTLSPAGLQLVPLTIDSKGKRHTFTVEVAGTSQEQAQGLMFRTELAPDAGMIFPFPTLKPASFWMKNTVIPLDIIFVRADGSIESIAANTTPYSLDAVSSQGPVAAVLELAGGRAAQLGIKPGDIVKWQTRR</sequence>
<proteinExistence type="predicted"/>
<accession>A0ABN5B6Z5</accession>
<dbReference type="GeneID" id="303485350"/>
<evidence type="ECO:0008006" key="4">
    <source>
        <dbReference type="Google" id="ProtNLM"/>
    </source>
</evidence>
<feature type="signal peptide" evidence="1">
    <location>
        <begin position="1"/>
        <end position="23"/>
    </location>
</feature>
<keyword evidence="3" id="KW-1185">Reference proteome</keyword>
<dbReference type="Gene3D" id="2.60.120.1140">
    <property type="entry name" value="Protein of unknown function DUF192"/>
    <property type="match status" value="1"/>
</dbReference>
<gene>
    <name evidence="2" type="ORF">B5J99_07115</name>
</gene>
<dbReference type="EMBL" id="CP020083">
    <property type="protein sequence ID" value="ASR51269.1"/>
    <property type="molecule type" value="Genomic_DNA"/>
</dbReference>
<dbReference type="InterPro" id="IPR038695">
    <property type="entry name" value="Saro_0823-like_sf"/>
</dbReference>
<dbReference type="PANTHER" id="PTHR37953">
    <property type="entry name" value="UPF0127 PROTEIN MJ1496"/>
    <property type="match status" value="1"/>
</dbReference>
<keyword evidence="1" id="KW-0732">Signal</keyword>
<dbReference type="InterPro" id="IPR003795">
    <property type="entry name" value="DUF192"/>
</dbReference>
<protein>
    <recommendedName>
        <fullName evidence="4">DUF192 domain-containing protein</fullName>
    </recommendedName>
</protein>
<feature type="chain" id="PRO_5047244858" description="DUF192 domain-containing protein" evidence="1">
    <location>
        <begin position="24"/>
        <end position="168"/>
    </location>
</feature>
<name>A0ABN5B6Z5_9SPHN</name>
<evidence type="ECO:0000256" key="1">
    <source>
        <dbReference type="SAM" id="SignalP"/>
    </source>
</evidence>
<organism evidence="2 3">
    <name type="scientific">Blastomonas fulva</name>
    <dbReference type="NCBI Taxonomy" id="1550728"/>
    <lineage>
        <taxon>Bacteria</taxon>
        <taxon>Pseudomonadati</taxon>
        <taxon>Pseudomonadota</taxon>
        <taxon>Alphaproteobacteria</taxon>
        <taxon>Sphingomonadales</taxon>
        <taxon>Sphingomonadaceae</taxon>
        <taxon>Blastomonas</taxon>
    </lineage>
</organism>
<dbReference type="Pfam" id="PF02643">
    <property type="entry name" value="DUF192"/>
    <property type="match status" value="1"/>
</dbReference>
<evidence type="ECO:0000313" key="3">
    <source>
        <dbReference type="Proteomes" id="UP000258016"/>
    </source>
</evidence>
<reference evidence="2 3" key="1">
    <citation type="submission" date="2017-03" db="EMBL/GenBank/DDBJ databases">
        <title>Complete genome sequence of Blastomonas fulva degrading microcsystin LR.</title>
        <authorList>
            <person name="Lee H.-g."/>
            <person name="Jin L."/>
            <person name="oh H.-M."/>
        </authorList>
    </citation>
    <scope>NUCLEOTIDE SEQUENCE [LARGE SCALE GENOMIC DNA]</scope>
    <source>
        <strain evidence="2 3">T2</strain>
    </source>
</reference>
<dbReference type="PANTHER" id="PTHR37953:SF1">
    <property type="entry name" value="UPF0127 PROTEIN MJ1496"/>
    <property type="match status" value="1"/>
</dbReference>
<dbReference type="Proteomes" id="UP000258016">
    <property type="component" value="Chromosome"/>
</dbReference>
<dbReference type="PROSITE" id="PS51257">
    <property type="entry name" value="PROKAR_LIPOPROTEIN"/>
    <property type="match status" value="1"/>
</dbReference>
<dbReference type="RefSeq" id="WP_083231534.1">
    <property type="nucleotide sequence ID" value="NZ_CP020083.1"/>
</dbReference>
<evidence type="ECO:0000313" key="2">
    <source>
        <dbReference type="EMBL" id="ASR51269.1"/>
    </source>
</evidence>